<proteinExistence type="predicted"/>
<dbReference type="Proteomes" id="UP000433876">
    <property type="component" value="Unassembled WGS sequence"/>
</dbReference>
<sequence>MTRSLRLLVLLLPYLLRQAPLPSRAPIIGALYQSCSVAGAGFPARFARAVLANASLWRWYLQIRYLVGLASTWQPLLRLPRPGALSSYAFGLVRCFLLARESTLRAASRYRYAGEHIVRLYVSLISTFIYPTLPMRRALKGSPFSSRPCLRRASILCWTPQIEDRTLDIEYSTESDLYLNLRETVTNQTFFYSSITSPSPSRFPSSCPSRCTTSRHLSAPWKGLSTP</sequence>
<accession>A0A8S8ZVD4</accession>
<evidence type="ECO:0000313" key="3">
    <source>
        <dbReference type="Proteomes" id="UP000433876"/>
    </source>
</evidence>
<dbReference type="AlphaFoldDB" id="A0A8S8ZVD4"/>
<comment type="caution">
    <text evidence="2">The sequence shown here is derived from an EMBL/GenBank/DDBJ whole genome shotgun (WGS) entry which is preliminary data.</text>
</comment>
<keyword evidence="1" id="KW-0732">Signal</keyword>
<gene>
    <name evidence="2" type="ORF">SMACR_09160</name>
</gene>
<evidence type="ECO:0000256" key="1">
    <source>
        <dbReference type="SAM" id="SignalP"/>
    </source>
</evidence>
<evidence type="ECO:0000313" key="2">
    <source>
        <dbReference type="EMBL" id="KAA8633993.1"/>
    </source>
</evidence>
<dbReference type="EMBL" id="NMPR01000029">
    <property type="protein sequence ID" value="KAA8633993.1"/>
    <property type="molecule type" value="Genomic_DNA"/>
</dbReference>
<organism evidence="2 3">
    <name type="scientific">Sordaria macrospora</name>
    <dbReference type="NCBI Taxonomy" id="5147"/>
    <lineage>
        <taxon>Eukaryota</taxon>
        <taxon>Fungi</taxon>
        <taxon>Dikarya</taxon>
        <taxon>Ascomycota</taxon>
        <taxon>Pezizomycotina</taxon>
        <taxon>Sordariomycetes</taxon>
        <taxon>Sordariomycetidae</taxon>
        <taxon>Sordariales</taxon>
        <taxon>Sordariaceae</taxon>
        <taxon>Sordaria</taxon>
    </lineage>
</organism>
<reference evidence="2 3" key="1">
    <citation type="submission" date="2017-07" db="EMBL/GenBank/DDBJ databases">
        <title>Genome sequence of the Sordaria macrospora wild type strain R19027.</title>
        <authorList>
            <person name="Nowrousian M."/>
            <person name="Teichert I."/>
            <person name="Kueck U."/>
        </authorList>
    </citation>
    <scope>NUCLEOTIDE SEQUENCE [LARGE SCALE GENOMIC DNA]</scope>
    <source>
        <strain evidence="2 3">R19027</strain>
        <tissue evidence="2">Mycelium</tissue>
    </source>
</reference>
<name>A0A8S8ZVD4_SORMA</name>
<feature type="signal peptide" evidence="1">
    <location>
        <begin position="1"/>
        <end position="18"/>
    </location>
</feature>
<evidence type="ECO:0008006" key="4">
    <source>
        <dbReference type="Google" id="ProtNLM"/>
    </source>
</evidence>
<protein>
    <recommendedName>
        <fullName evidence="4">Secreted protein</fullName>
    </recommendedName>
</protein>
<feature type="chain" id="PRO_5035723486" description="Secreted protein" evidence="1">
    <location>
        <begin position="19"/>
        <end position="227"/>
    </location>
</feature>
<dbReference type="VEuPathDB" id="FungiDB:SMAC_09160"/>